<sequence>MKDGDEQEGHGYQRPSSLETETSKACRFWDHHGATGSTVHHGITEGNDRERTQHIEDSGDENRGAYKATTGAGLGQFLVYEEKDARDGRRTQGIFTGVFETIV</sequence>
<dbReference type="EMBL" id="ML992689">
    <property type="protein sequence ID" value="KAF2209080.1"/>
    <property type="molecule type" value="Genomic_DNA"/>
</dbReference>
<evidence type="ECO:0000256" key="1">
    <source>
        <dbReference type="SAM" id="MobiDB-lite"/>
    </source>
</evidence>
<accession>A0A6A6F711</accession>
<keyword evidence="3" id="KW-1185">Reference proteome</keyword>
<name>A0A6A6F711_9PEZI</name>
<proteinExistence type="predicted"/>
<evidence type="ECO:0000313" key="3">
    <source>
        <dbReference type="Proteomes" id="UP000799539"/>
    </source>
</evidence>
<feature type="region of interest" description="Disordered" evidence="1">
    <location>
        <begin position="1"/>
        <end position="68"/>
    </location>
</feature>
<organism evidence="2 3">
    <name type="scientific">Cercospora zeae-maydis SCOH1-5</name>
    <dbReference type="NCBI Taxonomy" id="717836"/>
    <lineage>
        <taxon>Eukaryota</taxon>
        <taxon>Fungi</taxon>
        <taxon>Dikarya</taxon>
        <taxon>Ascomycota</taxon>
        <taxon>Pezizomycotina</taxon>
        <taxon>Dothideomycetes</taxon>
        <taxon>Dothideomycetidae</taxon>
        <taxon>Mycosphaerellales</taxon>
        <taxon>Mycosphaerellaceae</taxon>
        <taxon>Cercospora</taxon>
    </lineage>
</organism>
<dbReference type="Proteomes" id="UP000799539">
    <property type="component" value="Unassembled WGS sequence"/>
</dbReference>
<protein>
    <submittedName>
        <fullName evidence="2">Uncharacterized protein</fullName>
    </submittedName>
</protein>
<evidence type="ECO:0000313" key="2">
    <source>
        <dbReference type="EMBL" id="KAF2209080.1"/>
    </source>
</evidence>
<feature type="compositionally biased region" description="Basic and acidic residues" evidence="1">
    <location>
        <begin position="21"/>
        <end position="33"/>
    </location>
</feature>
<dbReference type="AlphaFoldDB" id="A0A6A6F711"/>
<feature type="compositionally biased region" description="Basic and acidic residues" evidence="1">
    <location>
        <begin position="42"/>
        <end position="64"/>
    </location>
</feature>
<reference evidence="2" key="1">
    <citation type="journal article" date="2020" name="Stud. Mycol.">
        <title>101 Dothideomycetes genomes: a test case for predicting lifestyles and emergence of pathogens.</title>
        <authorList>
            <person name="Haridas S."/>
            <person name="Albert R."/>
            <person name="Binder M."/>
            <person name="Bloem J."/>
            <person name="Labutti K."/>
            <person name="Salamov A."/>
            <person name="Andreopoulos B."/>
            <person name="Baker S."/>
            <person name="Barry K."/>
            <person name="Bills G."/>
            <person name="Bluhm B."/>
            <person name="Cannon C."/>
            <person name="Castanera R."/>
            <person name="Culley D."/>
            <person name="Daum C."/>
            <person name="Ezra D."/>
            <person name="Gonzalez J."/>
            <person name="Henrissat B."/>
            <person name="Kuo A."/>
            <person name="Liang C."/>
            <person name="Lipzen A."/>
            <person name="Lutzoni F."/>
            <person name="Magnuson J."/>
            <person name="Mondo S."/>
            <person name="Nolan M."/>
            <person name="Ohm R."/>
            <person name="Pangilinan J."/>
            <person name="Park H.-J."/>
            <person name="Ramirez L."/>
            <person name="Alfaro M."/>
            <person name="Sun H."/>
            <person name="Tritt A."/>
            <person name="Yoshinaga Y."/>
            <person name="Zwiers L.-H."/>
            <person name="Turgeon B."/>
            <person name="Goodwin S."/>
            <person name="Spatafora J."/>
            <person name="Crous P."/>
            <person name="Grigoriev I."/>
        </authorList>
    </citation>
    <scope>NUCLEOTIDE SEQUENCE</scope>
    <source>
        <strain evidence="2">SCOH1-5</strain>
    </source>
</reference>
<gene>
    <name evidence="2" type="ORF">CERZMDRAFT_100830</name>
</gene>
<feature type="compositionally biased region" description="Basic and acidic residues" evidence="1">
    <location>
        <begin position="1"/>
        <end position="11"/>
    </location>
</feature>